<comment type="cofactor">
    <cofactor evidence="4">
        <name>Zn(2+)</name>
        <dbReference type="ChEBI" id="CHEBI:29105"/>
    </cofactor>
    <text evidence="4">Binds 1 zinc ion per subunit.</text>
</comment>
<dbReference type="EMBL" id="MU001632">
    <property type="protein sequence ID" value="KAF2486029.1"/>
    <property type="molecule type" value="Genomic_DNA"/>
</dbReference>
<keyword evidence="2 4" id="KW-0479">Metal-binding</keyword>
<dbReference type="AlphaFoldDB" id="A0A6A6Q225"/>
<name>A0A6A6Q225_9PEZI</name>
<organism evidence="7 8">
    <name type="scientific">Neohortaea acidophila</name>
    <dbReference type="NCBI Taxonomy" id="245834"/>
    <lineage>
        <taxon>Eukaryota</taxon>
        <taxon>Fungi</taxon>
        <taxon>Dikarya</taxon>
        <taxon>Ascomycota</taxon>
        <taxon>Pezizomycotina</taxon>
        <taxon>Dothideomycetes</taxon>
        <taxon>Dothideomycetidae</taxon>
        <taxon>Mycosphaerellales</taxon>
        <taxon>Teratosphaeriaceae</taxon>
        <taxon>Neohortaea</taxon>
    </lineage>
</organism>
<feature type="binding site" evidence="4">
    <location>
        <position position="49"/>
    </location>
    <ligand>
        <name>Zn(2+)</name>
        <dbReference type="ChEBI" id="CHEBI:29105"/>
    </ligand>
</feature>
<evidence type="ECO:0000313" key="7">
    <source>
        <dbReference type="EMBL" id="KAF2486029.1"/>
    </source>
</evidence>
<feature type="compositionally biased region" description="Basic and acidic residues" evidence="6">
    <location>
        <begin position="11"/>
        <end position="20"/>
    </location>
</feature>
<evidence type="ECO:0000256" key="5">
    <source>
        <dbReference type="RuleBase" id="RU003956"/>
    </source>
</evidence>
<comment type="catalytic activity">
    <reaction evidence="5">
        <text>hydrogencarbonate + H(+) = CO2 + H2O</text>
        <dbReference type="Rhea" id="RHEA:10748"/>
        <dbReference type="ChEBI" id="CHEBI:15377"/>
        <dbReference type="ChEBI" id="CHEBI:15378"/>
        <dbReference type="ChEBI" id="CHEBI:16526"/>
        <dbReference type="ChEBI" id="CHEBI:17544"/>
        <dbReference type="EC" id="4.2.1.1"/>
    </reaction>
</comment>
<evidence type="ECO:0000313" key="8">
    <source>
        <dbReference type="Proteomes" id="UP000799767"/>
    </source>
</evidence>
<feature type="region of interest" description="Disordered" evidence="6">
    <location>
        <begin position="1"/>
        <end position="20"/>
    </location>
</feature>
<evidence type="ECO:0000256" key="4">
    <source>
        <dbReference type="PIRSR" id="PIRSR601765-1"/>
    </source>
</evidence>
<comment type="function">
    <text evidence="5">Reversible hydration of carbon dioxide.</text>
</comment>
<dbReference type="SUPFAM" id="SSF53056">
    <property type="entry name" value="beta-carbonic anhydrase, cab"/>
    <property type="match status" value="1"/>
</dbReference>
<keyword evidence="3 4" id="KW-0862">Zinc</keyword>
<keyword evidence="8" id="KW-1185">Reference proteome</keyword>
<feature type="binding site" evidence="4">
    <location>
        <position position="103"/>
    </location>
    <ligand>
        <name>Zn(2+)</name>
        <dbReference type="ChEBI" id="CHEBI:29105"/>
    </ligand>
</feature>
<dbReference type="InterPro" id="IPR036874">
    <property type="entry name" value="Carbonic_anhydrase_sf"/>
</dbReference>
<dbReference type="EC" id="4.2.1.1" evidence="5"/>
<evidence type="ECO:0000256" key="1">
    <source>
        <dbReference type="ARBA" id="ARBA00006217"/>
    </source>
</evidence>
<reference evidence="7" key="1">
    <citation type="journal article" date="2020" name="Stud. Mycol.">
        <title>101 Dothideomycetes genomes: a test case for predicting lifestyles and emergence of pathogens.</title>
        <authorList>
            <person name="Haridas S."/>
            <person name="Albert R."/>
            <person name="Binder M."/>
            <person name="Bloem J."/>
            <person name="Labutti K."/>
            <person name="Salamov A."/>
            <person name="Andreopoulos B."/>
            <person name="Baker S."/>
            <person name="Barry K."/>
            <person name="Bills G."/>
            <person name="Bluhm B."/>
            <person name="Cannon C."/>
            <person name="Castanera R."/>
            <person name="Culley D."/>
            <person name="Daum C."/>
            <person name="Ezra D."/>
            <person name="Gonzalez J."/>
            <person name="Henrissat B."/>
            <person name="Kuo A."/>
            <person name="Liang C."/>
            <person name="Lipzen A."/>
            <person name="Lutzoni F."/>
            <person name="Magnuson J."/>
            <person name="Mondo S."/>
            <person name="Nolan M."/>
            <person name="Ohm R."/>
            <person name="Pangilinan J."/>
            <person name="Park H.-J."/>
            <person name="Ramirez L."/>
            <person name="Alfaro M."/>
            <person name="Sun H."/>
            <person name="Tritt A."/>
            <person name="Yoshinaga Y."/>
            <person name="Zwiers L.-H."/>
            <person name="Turgeon B."/>
            <person name="Goodwin S."/>
            <person name="Spatafora J."/>
            <person name="Crous P."/>
            <person name="Grigoriev I."/>
        </authorList>
    </citation>
    <scope>NUCLEOTIDE SEQUENCE</scope>
    <source>
        <strain evidence="7">CBS 113389</strain>
    </source>
</reference>
<feature type="binding site" evidence="4">
    <location>
        <position position="47"/>
    </location>
    <ligand>
        <name>Zn(2+)</name>
        <dbReference type="ChEBI" id="CHEBI:29105"/>
    </ligand>
</feature>
<dbReference type="PANTHER" id="PTHR43175:SF3">
    <property type="entry name" value="CARBON DISULFIDE HYDROLASE"/>
    <property type="match status" value="1"/>
</dbReference>
<dbReference type="GO" id="GO:0008270">
    <property type="term" value="F:zinc ion binding"/>
    <property type="evidence" value="ECO:0007669"/>
    <property type="project" value="UniProtKB-UniRule"/>
</dbReference>
<dbReference type="GO" id="GO:0004089">
    <property type="term" value="F:carbonate dehydratase activity"/>
    <property type="evidence" value="ECO:0007669"/>
    <property type="project" value="UniProtKB-UniRule"/>
</dbReference>
<dbReference type="GeneID" id="54479626"/>
<feature type="binding site" evidence="4">
    <location>
        <position position="106"/>
    </location>
    <ligand>
        <name>Zn(2+)</name>
        <dbReference type="ChEBI" id="CHEBI:29105"/>
    </ligand>
</feature>
<dbReference type="InterPro" id="IPR001765">
    <property type="entry name" value="Carbonic_anhydrase"/>
</dbReference>
<accession>A0A6A6Q225</accession>
<evidence type="ECO:0000256" key="2">
    <source>
        <dbReference type="ARBA" id="ARBA00022723"/>
    </source>
</evidence>
<comment type="similarity">
    <text evidence="1 5">Belongs to the beta-class carbonic anhydrase family.</text>
</comment>
<keyword evidence="5" id="KW-0456">Lyase</keyword>
<dbReference type="RefSeq" id="XP_033592598.1">
    <property type="nucleotide sequence ID" value="XM_033738624.1"/>
</dbReference>
<dbReference type="PANTHER" id="PTHR43175">
    <property type="entry name" value="CARBONIC ANHYDRASE"/>
    <property type="match status" value="1"/>
</dbReference>
<dbReference type="Pfam" id="PF00484">
    <property type="entry name" value="Pro_CA"/>
    <property type="match status" value="1"/>
</dbReference>
<dbReference type="OrthoDB" id="10248475at2759"/>
<evidence type="ECO:0000256" key="6">
    <source>
        <dbReference type="SAM" id="MobiDB-lite"/>
    </source>
</evidence>
<dbReference type="SMART" id="SM00947">
    <property type="entry name" value="Pro_CA"/>
    <property type="match status" value="1"/>
</dbReference>
<evidence type="ECO:0000256" key="3">
    <source>
        <dbReference type="ARBA" id="ARBA00022833"/>
    </source>
</evidence>
<sequence length="186" mass="20918">MSKVPSALTDMFERNQKHAESRKGIPTLMQMHNRQRTPDDGVMIITCADPRLNPYAIFGLDETAQQRFPVVIRNAGGRTFDALRSIAVLDAIGSPSTIVVMHHSDCGMTHFHDADVKNILLSRTEDPAERKWIENTKYGEMLGPPEDSIREDVTLLRNSPFVRKETQIVGVKYDVFKGTVEVINVP</sequence>
<proteinExistence type="inferred from homology"/>
<protein>
    <recommendedName>
        <fullName evidence="5">Carbonic anhydrase</fullName>
        <ecNumber evidence="5">4.2.1.1</ecNumber>
    </recommendedName>
    <alternativeName>
        <fullName evidence="5">Carbonate dehydratase</fullName>
    </alternativeName>
</protein>
<dbReference type="Proteomes" id="UP000799767">
    <property type="component" value="Unassembled WGS sequence"/>
</dbReference>
<dbReference type="Gene3D" id="3.40.1050.10">
    <property type="entry name" value="Carbonic anhydrase"/>
    <property type="match status" value="1"/>
</dbReference>
<gene>
    <name evidence="7" type="ORF">BDY17DRAFT_69724</name>
</gene>